<dbReference type="Pfam" id="PF08327">
    <property type="entry name" value="AHSA1"/>
    <property type="match status" value="1"/>
</dbReference>
<evidence type="ECO:0000259" key="2">
    <source>
        <dbReference type="Pfam" id="PF08327"/>
    </source>
</evidence>
<protein>
    <submittedName>
        <fullName evidence="3">SRPBCC domain-containing protein</fullName>
    </submittedName>
</protein>
<feature type="domain" description="Activator of Hsp90 ATPase homologue 1/2-like C-terminal" evidence="2">
    <location>
        <begin position="22"/>
        <end position="159"/>
    </location>
</feature>
<dbReference type="SUPFAM" id="SSF55961">
    <property type="entry name" value="Bet v1-like"/>
    <property type="match status" value="1"/>
</dbReference>
<name>A0ABY5SPE5_9MICO</name>
<evidence type="ECO:0000256" key="1">
    <source>
        <dbReference type="ARBA" id="ARBA00006817"/>
    </source>
</evidence>
<dbReference type="Gene3D" id="3.30.530.20">
    <property type="match status" value="1"/>
</dbReference>
<sequence>MPVTDTTQNEETLTLTIVAEFAAPPQRVWDIYADPRQLEQIWGPPTYPATVVDHSLEPGGRVTYFMTSPEGEKFRGLWEVTAVDRLKRLEFRDYFADEDFAIVESMPGSRCIYTFEETETGTRATYESVFDSVEGLRTVLEMGVVEGTTGAINQIDDLLAQQ</sequence>
<dbReference type="RefSeq" id="WP_265418388.1">
    <property type="nucleotide sequence ID" value="NZ_CP093443.1"/>
</dbReference>
<gene>
    <name evidence="3" type="ORF">L1F31_16900</name>
</gene>
<keyword evidence="4" id="KW-1185">Reference proteome</keyword>
<dbReference type="CDD" id="cd07814">
    <property type="entry name" value="SRPBCC_CalC_Aha1-like"/>
    <property type="match status" value="1"/>
</dbReference>
<dbReference type="InterPro" id="IPR023393">
    <property type="entry name" value="START-like_dom_sf"/>
</dbReference>
<evidence type="ECO:0000313" key="3">
    <source>
        <dbReference type="EMBL" id="UVI35771.1"/>
    </source>
</evidence>
<accession>A0ABY5SPE5</accession>
<reference evidence="3" key="1">
    <citation type="submission" date="2022-03" db="EMBL/GenBank/DDBJ databases">
        <title>Brevibacterium spongiae sp. nov., isolated from marine sponge.</title>
        <authorList>
            <person name="Li Z."/>
            <person name="Zhang M."/>
        </authorList>
    </citation>
    <scope>NUCLEOTIDE SEQUENCE</scope>
    <source>
        <strain evidence="3">WHS-Z9</strain>
    </source>
</reference>
<dbReference type="InterPro" id="IPR013538">
    <property type="entry name" value="ASHA1/2-like_C"/>
</dbReference>
<dbReference type="EMBL" id="CP093443">
    <property type="protein sequence ID" value="UVI35771.1"/>
    <property type="molecule type" value="Genomic_DNA"/>
</dbReference>
<evidence type="ECO:0000313" key="4">
    <source>
        <dbReference type="Proteomes" id="UP001064879"/>
    </source>
</evidence>
<dbReference type="Proteomes" id="UP001064879">
    <property type="component" value="Chromosome"/>
</dbReference>
<organism evidence="3 4">
    <name type="scientific">Brevibacterium spongiae</name>
    <dbReference type="NCBI Taxonomy" id="2909672"/>
    <lineage>
        <taxon>Bacteria</taxon>
        <taxon>Bacillati</taxon>
        <taxon>Actinomycetota</taxon>
        <taxon>Actinomycetes</taxon>
        <taxon>Micrococcales</taxon>
        <taxon>Brevibacteriaceae</taxon>
        <taxon>Brevibacterium</taxon>
    </lineage>
</organism>
<proteinExistence type="inferred from homology"/>
<comment type="similarity">
    <text evidence="1">Belongs to the AHA1 family.</text>
</comment>